<dbReference type="KEGG" id="ade:Adeh_3630"/>
<protein>
    <submittedName>
        <fullName evidence="2">Uncharacterized protein</fullName>
    </submittedName>
</protein>
<dbReference type="eggNOG" id="COG0606">
    <property type="taxonomic scope" value="Bacteria"/>
</dbReference>
<feature type="compositionally biased region" description="Basic and acidic residues" evidence="1">
    <location>
        <begin position="189"/>
        <end position="206"/>
    </location>
</feature>
<accession>Q2IFN9</accession>
<feature type="region of interest" description="Disordered" evidence="1">
    <location>
        <begin position="311"/>
        <end position="346"/>
    </location>
</feature>
<dbReference type="Proteomes" id="UP000001935">
    <property type="component" value="Chromosome"/>
</dbReference>
<evidence type="ECO:0000256" key="1">
    <source>
        <dbReference type="SAM" id="MobiDB-lite"/>
    </source>
</evidence>
<feature type="compositionally biased region" description="Low complexity" evidence="1">
    <location>
        <begin position="236"/>
        <end position="245"/>
    </location>
</feature>
<gene>
    <name evidence="2" type="ordered locus">Adeh_3630</name>
</gene>
<feature type="region of interest" description="Disordered" evidence="1">
    <location>
        <begin position="72"/>
        <end position="280"/>
    </location>
</feature>
<dbReference type="STRING" id="290397.Adeh_3630"/>
<feature type="compositionally biased region" description="Low complexity" evidence="1">
    <location>
        <begin position="119"/>
        <end position="135"/>
    </location>
</feature>
<feature type="compositionally biased region" description="Basic residues" evidence="1">
    <location>
        <begin position="265"/>
        <end position="278"/>
    </location>
</feature>
<feature type="compositionally biased region" description="Basic and acidic residues" evidence="1">
    <location>
        <begin position="328"/>
        <end position="346"/>
    </location>
</feature>
<dbReference type="AlphaFoldDB" id="Q2IFN9"/>
<dbReference type="HOGENOM" id="CLU_755750_0_0_7"/>
<dbReference type="Pfam" id="PF13541">
    <property type="entry name" value="ChlI"/>
    <property type="match status" value="1"/>
</dbReference>
<evidence type="ECO:0000313" key="3">
    <source>
        <dbReference type="Proteomes" id="UP000001935"/>
    </source>
</evidence>
<evidence type="ECO:0000313" key="2">
    <source>
        <dbReference type="EMBL" id="ABC83396.1"/>
    </source>
</evidence>
<proteinExistence type="predicted"/>
<feature type="compositionally biased region" description="Basic residues" evidence="1">
    <location>
        <begin position="84"/>
        <end position="118"/>
    </location>
</feature>
<sequence>MLVRVRSGAVLGVNAVPVDVEMDATVGLPGFYIVGLAAGPVREAEVRVLAAIRNLGVKLPSKRVTVRRTLRRPTIASRAGPARARCRARRARARLRRRRPARARRAGRSGRPGRRGCRSPRCAGTGSPRAGASPGRSRRRGARGARPPSPRARPRRRSAARPTRPAPGRRRAPARHRPGARARPGRRRVPADRHARGAARGERRAGDTAAVLGAGDARRADASRGALPGARGSPQPLRRGLALGVARRRRRHAPREPLAVAGGGRCHRRRRAGRRGAAGRRGVLAAAGPHPREALLGTGVGEVLLSRDLAHPGPAPRLEHGVRRHVERHPGQREPDRDREEQDERVHLEHRSAVALMRRNLLLRFR</sequence>
<feature type="compositionally biased region" description="Basic residues" evidence="1">
    <location>
        <begin position="167"/>
        <end position="188"/>
    </location>
</feature>
<dbReference type="EMBL" id="CP000251">
    <property type="protein sequence ID" value="ABC83396.1"/>
    <property type="molecule type" value="Genomic_DNA"/>
</dbReference>
<organism evidence="2 3">
    <name type="scientific">Anaeromyxobacter dehalogenans (strain 2CP-C)</name>
    <dbReference type="NCBI Taxonomy" id="290397"/>
    <lineage>
        <taxon>Bacteria</taxon>
        <taxon>Pseudomonadati</taxon>
        <taxon>Myxococcota</taxon>
        <taxon>Myxococcia</taxon>
        <taxon>Myxococcales</taxon>
        <taxon>Cystobacterineae</taxon>
        <taxon>Anaeromyxobacteraceae</taxon>
        <taxon>Anaeromyxobacter</taxon>
    </lineage>
</organism>
<reference evidence="2" key="1">
    <citation type="submission" date="2006-01" db="EMBL/GenBank/DDBJ databases">
        <title>Complete sequence of Anaeromyxobacter dehalogenans 2CP-C.</title>
        <authorList>
            <consortium name="US DOE Joint Genome Institute"/>
            <person name="Copeland A."/>
            <person name="Lucas S."/>
            <person name="Lapidus A."/>
            <person name="Barry K."/>
            <person name="Detter J.C."/>
            <person name="Glavina T."/>
            <person name="Hammon N."/>
            <person name="Israni S."/>
            <person name="Pitluck S."/>
            <person name="Brettin T."/>
            <person name="Bruce D."/>
            <person name="Han C."/>
            <person name="Tapia R."/>
            <person name="Gilna P."/>
            <person name="Kiss H."/>
            <person name="Schmutz J."/>
            <person name="Larimer F."/>
            <person name="Land M."/>
            <person name="Kyrpides N."/>
            <person name="Anderson I."/>
            <person name="Sanford R.A."/>
            <person name="Ritalahti K.M."/>
            <person name="Thomas H.S."/>
            <person name="Kirby J.R."/>
            <person name="Zhulin I.B."/>
            <person name="Loeffler F.E."/>
            <person name="Richardson P."/>
        </authorList>
    </citation>
    <scope>NUCLEOTIDE SEQUENCE</scope>
    <source>
        <strain evidence="2">2CP-C</strain>
    </source>
</reference>
<name>Q2IFN9_ANADE</name>